<dbReference type="SMART" id="SM00421">
    <property type="entry name" value="HTH_LUXR"/>
    <property type="match status" value="1"/>
</dbReference>
<evidence type="ECO:0000256" key="1">
    <source>
        <dbReference type="ARBA" id="ARBA00022553"/>
    </source>
</evidence>
<organism evidence="8 9">
    <name type="scientific">Capillimicrobium parvum</name>
    <dbReference type="NCBI Taxonomy" id="2884022"/>
    <lineage>
        <taxon>Bacteria</taxon>
        <taxon>Bacillati</taxon>
        <taxon>Actinomycetota</taxon>
        <taxon>Thermoleophilia</taxon>
        <taxon>Solirubrobacterales</taxon>
        <taxon>Capillimicrobiaceae</taxon>
        <taxon>Capillimicrobium</taxon>
    </lineage>
</organism>
<keyword evidence="1 5" id="KW-0597">Phosphoprotein</keyword>
<name>A0A9E6XV91_9ACTN</name>
<dbReference type="SUPFAM" id="SSF46894">
    <property type="entry name" value="C-terminal effector domain of the bipartite response regulators"/>
    <property type="match status" value="1"/>
</dbReference>
<dbReference type="InterPro" id="IPR011006">
    <property type="entry name" value="CheY-like_superfamily"/>
</dbReference>
<dbReference type="Proteomes" id="UP001162834">
    <property type="component" value="Chromosome"/>
</dbReference>
<dbReference type="InterPro" id="IPR058245">
    <property type="entry name" value="NreC/VraR/RcsB-like_REC"/>
</dbReference>
<dbReference type="CDD" id="cd06170">
    <property type="entry name" value="LuxR_C_like"/>
    <property type="match status" value="1"/>
</dbReference>
<sequence length="214" mass="23093">MRVVIGEDQTLMREGLTLLLHQGGFDVVGSAADAEDLERKALAHRPDLVVADIQMPPTLTDDGLQAALRIRAALPGIGVLVLSQHVQRRYAAALLDGGADGVGYLLKQRVADVDAFCADARRLCAGGTVLDPEVVSTMLSRARHDDPLDRLTPRRREVLALMAEGRSNAAIGERLCISEQAVVKHAAHIYGQLGLTAGPDDHRRVLAVVRYLSR</sequence>
<evidence type="ECO:0000256" key="5">
    <source>
        <dbReference type="PROSITE-ProRule" id="PRU00169"/>
    </source>
</evidence>
<dbReference type="PROSITE" id="PS50110">
    <property type="entry name" value="RESPONSE_REGULATORY"/>
    <property type="match status" value="1"/>
</dbReference>
<protein>
    <submittedName>
        <fullName evidence="8">Oxygen regulatory protein NreC</fullName>
    </submittedName>
</protein>
<feature type="domain" description="Response regulatory" evidence="7">
    <location>
        <begin position="2"/>
        <end position="122"/>
    </location>
</feature>
<dbReference type="PANTHER" id="PTHR43214">
    <property type="entry name" value="TWO-COMPONENT RESPONSE REGULATOR"/>
    <property type="match status" value="1"/>
</dbReference>
<dbReference type="InterPro" id="IPR039420">
    <property type="entry name" value="WalR-like"/>
</dbReference>
<dbReference type="PRINTS" id="PR00038">
    <property type="entry name" value="HTHLUXR"/>
</dbReference>
<reference evidence="8" key="1">
    <citation type="journal article" date="2022" name="Int. J. Syst. Evol. Microbiol.">
        <title>Pseudomonas aegrilactucae sp. nov. and Pseudomonas morbosilactucae sp. nov., pathogens causing bacterial rot of lettuce in Japan.</title>
        <authorList>
            <person name="Sawada H."/>
            <person name="Fujikawa T."/>
            <person name="Satou M."/>
        </authorList>
    </citation>
    <scope>NUCLEOTIDE SEQUENCE</scope>
    <source>
        <strain evidence="8">0166_1</strain>
    </source>
</reference>
<dbReference type="EMBL" id="CP087164">
    <property type="protein sequence ID" value="UGS35117.1"/>
    <property type="molecule type" value="Genomic_DNA"/>
</dbReference>
<evidence type="ECO:0000313" key="9">
    <source>
        <dbReference type="Proteomes" id="UP001162834"/>
    </source>
</evidence>
<dbReference type="Pfam" id="PF00072">
    <property type="entry name" value="Response_reg"/>
    <property type="match status" value="1"/>
</dbReference>
<dbReference type="SMART" id="SM00448">
    <property type="entry name" value="REC"/>
    <property type="match status" value="1"/>
</dbReference>
<dbReference type="GO" id="GO:0003677">
    <property type="term" value="F:DNA binding"/>
    <property type="evidence" value="ECO:0007669"/>
    <property type="project" value="UniProtKB-KW"/>
</dbReference>
<feature type="modified residue" description="4-aspartylphosphate" evidence="5">
    <location>
        <position position="52"/>
    </location>
</feature>
<keyword evidence="3" id="KW-0238">DNA-binding</keyword>
<dbReference type="AlphaFoldDB" id="A0A9E6XV91"/>
<evidence type="ECO:0000256" key="2">
    <source>
        <dbReference type="ARBA" id="ARBA00023015"/>
    </source>
</evidence>
<evidence type="ECO:0000313" key="8">
    <source>
        <dbReference type="EMBL" id="UGS35117.1"/>
    </source>
</evidence>
<evidence type="ECO:0000256" key="4">
    <source>
        <dbReference type="ARBA" id="ARBA00023163"/>
    </source>
</evidence>
<dbReference type="InterPro" id="IPR000792">
    <property type="entry name" value="Tscrpt_reg_LuxR_C"/>
</dbReference>
<dbReference type="GO" id="GO:0000160">
    <property type="term" value="P:phosphorelay signal transduction system"/>
    <property type="evidence" value="ECO:0007669"/>
    <property type="project" value="InterPro"/>
</dbReference>
<gene>
    <name evidence="8" type="primary">nreC_5</name>
    <name evidence="8" type="ORF">DSM104329_01502</name>
</gene>
<evidence type="ECO:0000256" key="3">
    <source>
        <dbReference type="ARBA" id="ARBA00023125"/>
    </source>
</evidence>
<dbReference type="SUPFAM" id="SSF52172">
    <property type="entry name" value="CheY-like"/>
    <property type="match status" value="1"/>
</dbReference>
<dbReference type="Gene3D" id="3.40.50.2300">
    <property type="match status" value="1"/>
</dbReference>
<feature type="domain" description="HTH luxR-type" evidence="6">
    <location>
        <begin position="144"/>
        <end position="214"/>
    </location>
</feature>
<keyword evidence="4" id="KW-0804">Transcription</keyword>
<dbReference type="CDD" id="cd17535">
    <property type="entry name" value="REC_NarL-like"/>
    <property type="match status" value="1"/>
</dbReference>
<evidence type="ECO:0000259" key="7">
    <source>
        <dbReference type="PROSITE" id="PS50110"/>
    </source>
</evidence>
<dbReference type="Pfam" id="PF00196">
    <property type="entry name" value="GerE"/>
    <property type="match status" value="1"/>
</dbReference>
<evidence type="ECO:0000259" key="6">
    <source>
        <dbReference type="PROSITE" id="PS50043"/>
    </source>
</evidence>
<dbReference type="PROSITE" id="PS50043">
    <property type="entry name" value="HTH_LUXR_2"/>
    <property type="match status" value="1"/>
</dbReference>
<dbReference type="PANTHER" id="PTHR43214:SF24">
    <property type="entry name" value="TRANSCRIPTIONAL REGULATORY PROTEIN NARL-RELATED"/>
    <property type="match status" value="1"/>
</dbReference>
<keyword evidence="9" id="KW-1185">Reference proteome</keyword>
<dbReference type="InterPro" id="IPR001789">
    <property type="entry name" value="Sig_transdc_resp-reg_receiver"/>
</dbReference>
<dbReference type="RefSeq" id="WP_259314775.1">
    <property type="nucleotide sequence ID" value="NZ_CP087164.1"/>
</dbReference>
<keyword evidence="2" id="KW-0805">Transcription regulation</keyword>
<dbReference type="KEGG" id="sbae:DSM104329_01502"/>
<dbReference type="GO" id="GO:0006355">
    <property type="term" value="P:regulation of DNA-templated transcription"/>
    <property type="evidence" value="ECO:0007669"/>
    <property type="project" value="InterPro"/>
</dbReference>
<proteinExistence type="predicted"/>
<accession>A0A9E6XV91</accession>
<dbReference type="InterPro" id="IPR016032">
    <property type="entry name" value="Sig_transdc_resp-reg_C-effctor"/>
</dbReference>